<accession>A0A6U9QZ00</accession>
<dbReference type="SUPFAM" id="SSF51197">
    <property type="entry name" value="Clavaminate synthase-like"/>
    <property type="match status" value="1"/>
</dbReference>
<evidence type="ECO:0000259" key="2">
    <source>
        <dbReference type="PROSITE" id="PS51184"/>
    </source>
</evidence>
<dbReference type="InterPro" id="IPR003347">
    <property type="entry name" value="JmjC_dom"/>
</dbReference>
<reference evidence="4" key="1">
    <citation type="submission" date="2021-01" db="EMBL/GenBank/DDBJ databases">
        <authorList>
            <person name="Corre E."/>
            <person name="Pelletier E."/>
            <person name="Niang G."/>
            <person name="Scheremetjew M."/>
            <person name="Finn R."/>
            <person name="Kale V."/>
            <person name="Holt S."/>
            <person name="Cochrane G."/>
            <person name="Meng A."/>
            <person name="Brown T."/>
            <person name="Cohen L."/>
        </authorList>
    </citation>
    <scope>NUCLEOTIDE SEQUENCE</scope>
    <source>
        <strain evidence="4">CCMP1897</strain>
    </source>
</reference>
<evidence type="ECO:0000313" key="3">
    <source>
        <dbReference type="EMBL" id="CAE0610392.1"/>
    </source>
</evidence>
<sequence length="526" mass="60863">MGAKEETAKADVLGIRGAATGVLETKRGSGRITVRKKQLERGETEVKWNGRRIAQVAHENLVQGEKPGDPTPRYPKEMARKWVEKENVDVPVELSRSMVRCRKGEPVAWKNATLVQGLLGKWTLEYLAVAMGKTNKGHEVLVSDAEKHRFLPYDGRKNLYGSMYHVREPETIRMNMSCEEYAECTKKWREKRPRLSLKLLKADFMPGSQKPHMMDDLGRTVKEDFCDCVDWEWCKNLLLVQGFGTVNDCELQCTTKNALMPARYEEWDSFFVQLTGRRRVLLVDPSQAFDGMYPYPVAHPYDQGSMVDFDHPDYGQWPKFSRTHGMVCIMEPGDVLYVPRFWFRHVQTLDEEEVSLEMKVGPGNRTLQEACFPLAVSRLLETRLVAAEGLEGARLWLERIANGEDMDYVDWKTVPGYKRIQLVQMVRDEVADVIGKDAVASFLLDMIDGRMLPTPWLNQNFREPLYLQDRPYYVDDTRTEWERKYPELFRKRLLQEGYEVQPTVSTVPIPGYNMPTDADWRTWGLE</sequence>
<evidence type="ECO:0000256" key="1">
    <source>
        <dbReference type="ARBA" id="ARBA00006801"/>
    </source>
</evidence>
<organism evidence="4">
    <name type="scientific">Picocystis salinarum</name>
    <dbReference type="NCBI Taxonomy" id="88271"/>
    <lineage>
        <taxon>Eukaryota</taxon>
        <taxon>Viridiplantae</taxon>
        <taxon>Chlorophyta</taxon>
        <taxon>Picocystophyceae</taxon>
        <taxon>Picocystales</taxon>
        <taxon>Picocystaceae</taxon>
        <taxon>Picocystis</taxon>
    </lineage>
</organism>
<gene>
    <name evidence="3" type="ORF">PSAL00342_LOCUS4227</name>
    <name evidence="4" type="ORF">PSAL00342_LOCUS4228</name>
</gene>
<comment type="similarity">
    <text evidence="1">Belongs to the JARID1 histone demethylase family.</text>
</comment>
<protein>
    <recommendedName>
        <fullName evidence="2">JmjC domain-containing protein</fullName>
    </recommendedName>
</protein>
<evidence type="ECO:0000313" key="4">
    <source>
        <dbReference type="EMBL" id="CAE0610393.1"/>
    </source>
</evidence>
<dbReference type="PANTHER" id="PTHR12461:SF105">
    <property type="entry name" value="HYPOXIA-INDUCIBLE FACTOR 1-ALPHA INHIBITOR"/>
    <property type="match status" value="1"/>
</dbReference>
<dbReference type="InterPro" id="IPR014710">
    <property type="entry name" value="RmlC-like_jellyroll"/>
</dbReference>
<dbReference type="InterPro" id="IPR041667">
    <property type="entry name" value="Cupin_8"/>
</dbReference>
<name>A0A6U9QZ00_9CHLO</name>
<dbReference type="PROSITE" id="PS51184">
    <property type="entry name" value="JMJC"/>
    <property type="match status" value="1"/>
</dbReference>
<dbReference type="PANTHER" id="PTHR12461">
    <property type="entry name" value="HYPOXIA-INDUCIBLE FACTOR 1 ALPHA INHIBITOR-RELATED"/>
    <property type="match status" value="1"/>
</dbReference>
<proteinExistence type="inferred from homology"/>
<dbReference type="Pfam" id="PF13621">
    <property type="entry name" value="Cupin_8"/>
    <property type="match status" value="1"/>
</dbReference>
<dbReference type="EMBL" id="HBIS01004647">
    <property type="protein sequence ID" value="CAE0610392.1"/>
    <property type="molecule type" value="Transcribed_RNA"/>
</dbReference>
<dbReference type="Gene3D" id="2.60.120.10">
    <property type="entry name" value="Jelly Rolls"/>
    <property type="match status" value="1"/>
</dbReference>
<dbReference type="EMBL" id="HBIS01004648">
    <property type="protein sequence ID" value="CAE0610393.1"/>
    <property type="molecule type" value="Transcribed_RNA"/>
</dbReference>
<dbReference type="AlphaFoldDB" id="A0A6U9QZ00"/>
<feature type="domain" description="JmjC" evidence="2">
    <location>
        <begin position="206"/>
        <end position="381"/>
    </location>
</feature>